<keyword evidence="4" id="KW-1185">Reference proteome</keyword>
<evidence type="ECO:0000313" key="4">
    <source>
        <dbReference type="Proteomes" id="UP000443353"/>
    </source>
</evidence>
<feature type="chain" id="PRO_5031302142" evidence="1">
    <location>
        <begin position="24"/>
        <end position="198"/>
    </location>
</feature>
<proteinExistence type="predicted"/>
<evidence type="ECO:0000256" key="1">
    <source>
        <dbReference type="SAM" id="SignalP"/>
    </source>
</evidence>
<dbReference type="InterPro" id="IPR010895">
    <property type="entry name" value="CHRD"/>
</dbReference>
<keyword evidence="1" id="KW-0732">Signal</keyword>
<feature type="signal peptide" evidence="1">
    <location>
        <begin position="1"/>
        <end position="23"/>
    </location>
</feature>
<accession>A0A7X3K912</accession>
<dbReference type="Pfam" id="PF07452">
    <property type="entry name" value="CHRD"/>
    <property type="match status" value="1"/>
</dbReference>
<dbReference type="SMART" id="SM00754">
    <property type="entry name" value="CHRD"/>
    <property type="match status" value="1"/>
</dbReference>
<organism evidence="3 4">
    <name type="scientific">Massilia cellulosiltytica</name>
    <dbReference type="NCBI Taxonomy" id="2683234"/>
    <lineage>
        <taxon>Bacteria</taxon>
        <taxon>Pseudomonadati</taxon>
        <taxon>Pseudomonadota</taxon>
        <taxon>Betaproteobacteria</taxon>
        <taxon>Burkholderiales</taxon>
        <taxon>Oxalobacteraceae</taxon>
        <taxon>Telluria group</taxon>
        <taxon>Massilia</taxon>
    </lineage>
</organism>
<protein>
    <submittedName>
        <fullName evidence="3">CHRD domain-containing protein</fullName>
    </submittedName>
</protein>
<comment type="caution">
    <text evidence="3">The sequence shown here is derived from an EMBL/GenBank/DDBJ whole genome shotgun (WGS) entry which is preliminary data.</text>
</comment>
<feature type="domain" description="CHRD" evidence="2">
    <location>
        <begin position="28"/>
        <end position="168"/>
    </location>
</feature>
<gene>
    <name evidence="3" type="ORF">GPY61_21575</name>
</gene>
<evidence type="ECO:0000259" key="2">
    <source>
        <dbReference type="SMART" id="SM00754"/>
    </source>
</evidence>
<reference evidence="3 4" key="1">
    <citation type="submission" date="2019-12" db="EMBL/GenBank/DDBJ databases">
        <authorList>
            <person name="Li C."/>
            <person name="Zhao J."/>
        </authorList>
    </citation>
    <scope>NUCLEOTIDE SEQUENCE [LARGE SCALE GENOMIC DNA]</scope>
    <source>
        <strain evidence="3 4">NEAU-DD11</strain>
    </source>
</reference>
<dbReference type="RefSeq" id="WP_160409967.1">
    <property type="nucleotide sequence ID" value="NZ_WSES01000007.1"/>
</dbReference>
<name>A0A7X3K912_9BURK</name>
<dbReference type="AlphaFoldDB" id="A0A7X3K912"/>
<dbReference type="Proteomes" id="UP000443353">
    <property type="component" value="Unassembled WGS sequence"/>
</dbReference>
<dbReference type="EMBL" id="WSES01000007">
    <property type="protein sequence ID" value="MVW62524.1"/>
    <property type="molecule type" value="Genomic_DNA"/>
</dbReference>
<sequence>MKRVLSVLALAAASTAIAVPAAAAPADPSYRAVASGALESPPNPSPGTSLVTIDLSGKEMFVDMPFRDLDGTTTDAHIHCCTSSAFTGTAPVAIPFQDFPLGVRAGTYTNAVALDDAMSYDPAFVSTHGGTASSAETALIDAINANEAYVNIHTSLYPNGEIRGWLVAAPPVPETAEWSMLAVGLAGLMWMSRRRPMV</sequence>
<evidence type="ECO:0000313" key="3">
    <source>
        <dbReference type="EMBL" id="MVW62524.1"/>
    </source>
</evidence>